<keyword evidence="3" id="KW-1185">Reference proteome</keyword>
<feature type="transmembrane region" description="Helical" evidence="1">
    <location>
        <begin position="319"/>
        <end position="343"/>
    </location>
</feature>
<dbReference type="Gene3D" id="3.30.450.20">
    <property type="entry name" value="PAS domain"/>
    <property type="match status" value="1"/>
</dbReference>
<keyword evidence="1" id="KW-0472">Membrane</keyword>
<comment type="caution">
    <text evidence="2">The sequence shown here is derived from an EMBL/GenBank/DDBJ whole genome shotgun (WGS) entry which is preliminary data.</text>
</comment>
<evidence type="ECO:0000256" key="1">
    <source>
        <dbReference type="SAM" id="Phobius"/>
    </source>
</evidence>
<reference evidence="2" key="1">
    <citation type="submission" date="2021-09" db="EMBL/GenBank/DDBJ databases">
        <authorList>
            <consortium name="AG Swart"/>
            <person name="Singh M."/>
            <person name="Singh A."/>
            <person name="Seah K."/>
            <person name="Emmerich C."/>
        </authorList>
    </citation>
    <scope>NUCLEOTIDE SEQUENCE</scope>
    <source>
        <strain evidence="2">ATCC30299</strain>
    </source>
</reference>
<feature type="transmembrane region" description="Helical" evidence="1">
    <location>
        <begin position="262"/>
        <end position="283"/>
    </location>
</feature>
<feature type="transmembrane region" description="Helical" evidence="1">
    <location>
        <begin position="295"/>
        <end position="313"/>
    </location>
</feature>
<proteinExistence type="predicted"/>
<gene>
    <name evidence="2" type="ORF">BSTOLATCC_MIC17752</name>
</gene>
<dbReference type="CDD" id="cd00130">
    <property type="entry name" value="PAS"/>
    <property type="match status" value="1"/>
</dbReference>
<evidence type="ECO:0000313" key="2">
    <source>
        <dbReference type="EMBL" id="CAG9317131.1"/>
    </source>
</evidence>
<feature type="transmembrane region" description="Helical" evidence="1">
    <location>
        <begin position="1319"/>
        <end position="1340"/>
    </location>
</feature>
<protein>
    <recommendedName>
        <fullName evidence="4">PAS domain-containing protein</fullName>
    </recommendedName>
</protein>
<feature type="transmembrane region" description="Helical" evidence="1">
    <location>
        <begin position="148"/>
        <end position="172"/>
    </location>
</feature>
<dbReference type="InterPro" id="IPR035965">
    <property type="entry name" value="PAS-like_dom_sf"/>
</dbReference>
<feature type="transmembrane region" description="Helical" evidence="1">
    <location>
        <begin position="860"/>
        <end position="880"/>
    </location>
</feature>
<keyword evidence="1" id="KW-1133">Transmembrane helix</keyword>
<feature type="transmembrane region" description="Helical" evidence="1">
    <location>
        <begin position="110"/>
        <end position="133"/>
    </location>
</feature>
<dbReference type="Proteomes" id="UP001162131">
    <property type="component" value="Unassembled WGS sequence"/>
</dbReference>
<feature type="transmembrane region" description="Helical" evidence="1">
    <location>
        <begin position="192"/>
        <end position="219"/>
    </location>
</feature>
<dbReference type="SUPFAM" id="SSF55785">
    <property type="entry name" value="PYP-like sensor domain (PAS domain)"/>
    <property type="match status" value="1"/>
</dbReference>
<feature type="transmembrane region" description="Helical" evidence="1">
    <location>
        <begin position="1047"/>
        <end position="1070"/>
    </location>
</feature>
<accession>A0AAU9J0R7</accession>
<feature type="transmembrane region" description="Helical" evidence="1">
    <location>
        <begin position="53"/>
        <end position="73"/>
    </location>
</feature>
<feature type="transmembrane region" description="Helical" evidence="1">
    <location>
        <begin position="1135"/>
        <end position="1158"/>
    </location>
</feature>
<evidence type="ECO:0000313" key="3">
    <source>
        <dbReference type="Proteomes" id="UP001162131"/>
    </source>
</evidence>
<evidence type="ECO:0008006" key="4">
    <source>
        <dbReference type="Google" id="ProtNLM"/>
    </source>
</evidence>
<sequence>MLHTTKEVADHEDVSGFLEKSLFSNKLKNTVFGFFGQLFEVKYSTKIRIKQQLLYEITINIIITLQLTSLTWYPNLEVEDWKSYIIFWQGIGIISYDQVCATFGVMDFCFYGTISLIGACVLSFATFGTYVYLGKKAPELVIIIPRKIALMLSTVCLIPSSMICLMITKYSLINANYIEEYDGKTSSGSLNYGIYGAVFALFCIIILFPIILLSEAFTCDIKHSHARKNIKARSSAELDIQRRCFYMFMSVLYVSFGSKHTIIHQIIALVFALYLLYKCNVYMQFYNYLENSIQACKMASISSTLIVFIFGQIMNNALIIVIFNLFVQPLMMLFCVHIVIVNYKKLQHNQKISENQFEFECKIRHLLTDKKLEDKLSVLKLFKKYSKCSHFQKNKLFVIWEFNFCLSILKNERLARIKLSKIGHFESSFEGDIQEWRVFCWLVQRKCHSFPDTIYLEYLKEFAIIKRQDERLCDFLIELQEEFSLKIPRVRKLEFIVGKACCSIENVNKGYKNLIEKYKNVEAYENYISFLQNIMSNHEDADKINKKKNGLEVTIQRNENQNLENYGKNLAIILVTCADNSFGKIVYINDKAMNILGITLNHALDSPIWNFIPQPYDQLHEKWMKNFLHSSNTIEVYNDWLFLQDYKGFLIECNIMIKATAFHNSAYYLISFEQVAAKREMALITELGIIIGHTEHFSSTILHSEANLKCKHILKFLPGFDMQKANEPINLKIKDQDRLIVYIQKMLKSTKLHIIFIINDEAEIKKIKENDNKQQIFHSETNEFENKNFEMIKFQYQFDKIFDGNKRSYLNESSTLDLSPALNENSFYGDASSSTFSILKIKQSQDLALQTKKKLRILQLIFFLLIISAISSMAAILVYVTSDIPLSTSPTIFTHLGELLYDLGLLADFSSALDIEIQANSQSLDTQKLENTILSLINIQNSIISDFDDRKYCSAYDIATDHKIPLWNFEEKKPKISDENIYNMIGEFIYHGQNMISDVKSNKGNYKEHAKFLVINGLGLAYKYTENAIKDIEECEIDKIKMIGLNVVLFLTAGVIATSIWVGVIFWFIVLMSRNYDKFWNFLLNNAQFSLLLLKSAVIDRLLTIHGIEYKNDENISRNFYKIKRRVATKIYIKYTIRLLIFFAITLNYYLLVQLYLYPICETSLINRPKLLNNFNLRRSLLSRVSIFAREKSSFYLKETFPTIYDFADPKIMLNKTAASLFDKNDELRQKEFSNLMSKELRDEIYEQIKGTSMLSFGSFTSIEIAKYDLYDIANKNYVSKEEMEELSYHITCIENQINLEYQMANHDSKSIIDSQVNVIIYASVFYSVALLVLFCFYYFPSINSEIKQLNLYSILPSILQIGSDL</sequence>
<dbReference type="InterPro" id="IPR000014">
    <property type="entry name" value="PAS"/>
</dbReference>
<keyword evidence="1" id="KW-0812">Transmembrane</keyword>
<dbReference type="EMBL" id="CAJZBQ010000017">
    <property type="protein sequence ID" value="CAG9317131.1"/>
    <property type="molecule type" value="Genomic_DNA"/>
</dbReference>
<organism evidence="2 3">
    <name type="scientific">Blepharisma stoltei</name>
    <dbReference type="NCBI Taxonomy" id="1481888"/>
    <lineage>
        <taxon>Eukaryota</taxon>
        <taxon>Sar</taxon>
        <taxon>Alveolata</taxon>
        <taxon>Ciliophora</taxon>
        <taxon>Postciliodesmatophora</taxon>
        <taxon>Heterotrichea</taxon>
        <taxon>Heterotrichida</taxon>
        <taxon>Blepharismidae</taxon>
        <taxon>Blepharisma</taxon>
    </lineage>
</organism>
<name>A0AAU9J0R7_9CILI</name>